<dbReference type="AlphaFoldDB" id="A0A1G6JJI9"/>
<name>A0A1G6JJI9_9BACI</name>
<dbReference type="RefSeq" id="WP_090775639.1">
    <property type="nucleotide sequence ID" value="NZ_FMYM01000006.1"/>
</dbReference>
<proteinExistence type="predicted"/>
<feature type="transmembrane region" description="Helical" evidence="1">
    <location>
        <begin position="44"/>
        <end position="65"/>
    </location>
</feature>
<feature type="transmembrane region" description="Helical" evidence="1">
    <location>
        <begin position="12"/>
        <end position="32"/>
    </location>
</feature>
<dbReference type="Pfam" id="PF14143">
    <property type="entry name" value="YrhC"/>
    <property type="match status" value="1"/>
</dbReference>
<dbReference type="EMBL" id="FMYM01000006">
    <property type="protein sequence ID" value="SDC18910.1"/>
    <property type="molecule type" value="Genomic_DNA"/>
</dbReference>
<accession>A0A1G6JJI9</accession>
<dbReference type="InterPro" id="IPR025418">
    <property type="entry name" value="YrhC-like"/>
</dbReference>
<sequence length="76" mass="8860">MEKQLEAAQQDYHRFSCLFLSLGLFLTLGFLLPPGYRIDVKAQPMYVLIVIVTFMVAAIFCWLSMRAKRAREQMNE</sequence>
<gene>
    <name evidence="2" type="ORF">SAMN05421737_10611</name>
</gene>
<evidence type="ECO:0000256" key="1">
    <source>
        <dbReference type="SAM" id="Phobius"/>
    </source>
</evidence>
<keyword evidence="1" id="KW-1133">Transmembrane helix</keyword>
<keyword evidence="3" id="KW-1185">Reference proteome</keyword>
<protein>
    <submittedName>
        <fullName evidence="2">YrhC-like protein</fullName>
    </submittedName>
</protein>
<reference evidence="3" key="1">
    <citation type="submission" date="2016-09" db="EMBL/GenBank/DDBJ databases">
        <authorList>
            <person name="Varghese N."/>
            <person name="Submissions S."/>
        </authorList>
    </citation>
    <scope>NUCLEOTIDE SEQUENCE [LARGE SCALE GENOMIC DNA]</scope>
    <source>
        <strain evidence="3">25nlg</strain>
    </source>
</reference>
<evidence type="ECO:0000313" key="3">
    <source>
        <dbReference type="Proteomes" id="UP000242662"/>
    </source>
</evidence>
<keyword evidence="1" id="KW-0472">Membrane</keyword>
<keyword evidence="1" id="KW-0812">Transmembrane</keyword>
<dbReference type="STRING" id="1464122.SAMN05421737_10611"/>
<organism evidence="2 3">
    <name type="scientific">Shouchella lonarensis</name>
    <dbReference type="NCBI Taxonomy" id="1464122"/>
    <lineage>
        <taxon>Bacteria</taxon>
        <taxon>Bacillati</taxon>
        <taxon>Bacillota</taxon>
        <taxon>Bacilli</taxon>
        <taxon>Bacillales</taxon>
        <taxon>Bacillaceae</taxon>
        <taxon>Shouchella</taxon>
    </lineage>
</organism>
<evidence type="ECO:0000313" key="2">
    <source>
        <dbReference type="EMBL" id="SDC18910.1"/>
    </source>
</evidence>
<dbReference type="Proteomes" id="UP000242662">
    <property type="component" value="Unassembled WGS sequence"/>
</dbReference>